<dbReference type="Pfam" id="PF00593">
    <property type="entry name" value="TonB_dep_Rec_b-barrel"/>
    <property type="match status" value="1"/>
</dbReference>
<dbReference type="InterPro" id="IPR010105">
    <property type="entry name" value="TonB_sidphr_rcpt"/>
</dbReference>
<dbReference type="GO" id="GO:0015891">
    <property type="term" value="P:siderophore transport"/>
    <property type="evidence" value="ECO:0007669"/>
    <property type="project" value="InterPro"/>
</dbReference>
<evidence type="ECO:0000256" key="6">
    <source>
        <dbReference type="ARBA" id="ARBA00022692"/>
    </source>
</evidence>
<evidence type="ECO:0000256" key="13">
    <source>
        <dbReference type="ARBA" id="ARBA00023237"/>
    </source>
</evidence>
<keyword evidence="18" id="KW-1185">Reference proteome</keyword>
<feature type="domain" description="Secretin/TonB short N-terminal" evidence="16">
    <location>
        <begin position="71"/>
        <end position="122"/>
    </location>
</feature>
<dbReference type="InterPro" id="IPR012910">
    <property type="entry name" value="Plug_dom"/>
</dbReference>
<evidence type="ECO:0000313" key="17">
    <source>
        <dbReference type="EMBL" id="OAI15660.1"/>
    </source>
</evidence>
<dbReference type="InterPro" id="IPR000531">
    <property type="entry name" value="Beta-barrel_TonB"/>
</dbReference>
<dbReference type="InterPro" id="IPR037066">
    <property type="entry name" value="Plug_dom_sf"/>
</dbReference>
<proteinExistence type="inferred from homology"/>
<keyword evidence="9" id="KW-0406">Ion transport</keyword>
<keyword evidence="4 14" id="KW-1134">Transmembrane beta strand</keyword>
<keyword evidence="8" id="KW-0408">Iron</keyword>
<evidence type="ECO:0000256" key="5">
    <source>
        <dbReference type="ARBA" id="ARBA00022496"/>
    </source>
</evidence>
<organism evidence="17 18">
    <name type="scientific">Methylomonas koyamae</name>
    <dbReference type="NCBI Taxonomy" id="702114"/>
    <lineage>
        <taxon>Bacteria</taxon>
        <taxon>Pseudomonadati</taxon>
        <taxon>Pseudomonadota</taxon>
        <taxon>Gammaproteobacteria</taxon>
        <taxon>Methylococcales</taxon>
        <taxon>Methylococcaceae</taxon>
        <taxon>Methylomonas</taxon>
    </lineage>
</organism>
<keyword evidence="13 14" id="KW-0998">Cell outer membrane</keyword>
<gene>
    <name evidence="17" type="ORF">A1355_00495</name>
</gene>
<dbReference type="FunFam" id="2.40.170.20:FF:000005">
    <property type="entry name" value="TonB-dependent siderophore receptor"/>
    <property type="match status" value="1"/>
</dbReference>
<dbReference type="Pfam" id="PF07660">
    <property type="entry name" value="STN"/>
    <property type="match status" value="1"/>
</dbReference>
<comment type="subcellular location">
    <subcellularLocation>
        <location evidence="1 14">Cell outer membrane</location>
        <topology evidence="1 14">Multi-pass membrane protein</topology>
    </subcellularLocation>
</comment>
<evidence type="ECO:0000256" key="7">
    <source>
        <dbReference type="ARBA" id="ARBA00022729"/>
    </source>
</evidence>
<dbReference type="InterPro" id="IPR036942">
    <property type="entry name" value="Beta-barrel_TonB_sf"/>
</dbReference>
<evidence type="ECO:0000256" key="12">
    <source>
        <dbReference type="ARBA" id="ARBA00023170"/>
    </source>
</evidence>
<dbReference type="SMART" id="SM00965">
    <property type="entry name" value="STN"/>
    <property type="match status" value="1"/>
</dbReference>
<dbReference type="PANTHER" id="PTHR32552:SF68">
    <property type="entry name" value="FERRICHROME OUTER MEMBRANE TRANSPORTER_PHAGE RECEPTOR"/>
    <property type="match status" value="1"/>
</dbReference>
<evidence type="ECO:0000256" key="10">
    <source>
        <dbReference type="ARBA" id="ARBA00023077"/>
    </source>
</evidence>
<dbReference type="CDD" id="cd01347">
    <property type="entry name" value="ligand_gated_channel"/>
    <property type="match status" value="1"/>
</dbReference>
<dbReference type="GO" id="GO:0009279">
    <property type="term" value="C:cell outer membrane"/>
    <property type="evidence" value="ECO:0007669"/>
    <property type="project" value="UniProtKB-SubCell"/>
</dbReference>
<evidence type="ECO:0000256" key="3">
    <source>
        <dbReference type="ARBA" id="ARBA00022448"/>
    </source>
</evidence>
<dbReference type="RefSeq" id="WP_231883713.1">
    <property type="nucleotide sequence ID" value="NZ_LUUK01000191.1"/>
</dbReference>
<dbReference type="FunFam" id="2.170.130.10:FF:000001">
    <property type="entry name" value="Catecholate siderophore TonB-dependent receptor"/>
    <property type="match status" value="1"/>
</dbReference>
<keyword evidence="10 15" id="KW-0798">TonB box</keyword>
<comment type="caution">
    <text evidence="17">The sequence shown here is derived from an EMBL/GenBank/DDBJ whole genome shotgun (WGS) entry which is preliminary data.</text>
</comment>
<evidence type="ECO:0000256" key="15">
    <source>
        <dbReference type="RuleBase" id="RU003357"/>
    </source>
</evidence>
<sequence>MNNSGYPDQCLAKGRPSPYPLHPFTAAGRVSLLIGSMLISQPLLAEETRHYQIPAQSLNNALTKFASEAKLILLFNSEQIRGINTRGLDGDLTPEQALRQLLQETGYRFRFVDAHTVTLEKAEQTNPPAPADSSTLPAVKVVGKAEYDATDPYNPNYVLPNATAGTKTDTPIMETPLNVQVISKQVLKDQQVITLDQALKNVSGITSNSNGSGNVTFGGTNQSFFIRGFESETFFRNGFRLQQGGANRQMANVESVEVLKGAAAILYGQVEPGGMVNVVTKQPLATPYYALGQQFGSYDLYRTTVDATGPVGNQDRLLYRMNMSYQNNNTFREFNGKEDVFLAPVLKWNISSQTQATLELEYDHQHLGLDTGFVPLYNDKIFTVPRNRNYGGYSPSTTETVYGGFNWSHQFNDDWSIKHHFSVNQQNIAQPHFVFPIATDGVDVSRQLNSYDTQNNTYATSLDLTGHFDTAGLHHTLLIGGDYYRVDSVFKNSVSDPLSNINLLNPVHPGTPFTQPLYPLVINTSRTGQYGAYIQDQIKLPHNVHVMGGIRYQNFHQDHVANFPNFDFVLPSVQSNDAVTPRVGILWQAKNWLSLYANYVESFGVNTAFTFTPDNKPVPPTEGEQYEGGIKTEFFDGRLRATLAYYDLTKTNVPTSDPNHPGFSILTGAVRSRGPELDISGEILPGWRVIGTYANIDARIIKTEETGYQAVGTRFWNVPRNTGSVWSTYELQAGTMRGFKLGGGVTVRDGVTACCSFPAFQLPGYATVGLLAAYSIDVGKSKITAQLNVDNLLGNHYTSNLFTNYNAPVGFNAGNADFGTPRTFMGSVNIQY</sequence>
<dbReference type="AlphaFoldDB" id="A0A177NF39"/>
<evidence type="ECO:0000256" key="14">
    <source>
        <dbReference type="PROSITE-ProRule" id="PRU01360"/>
    </source>
</evidence>
<dbReference type="Pfam" id="PF07715">
    <property type="entry name" value="Plug"/>
    <property type="match status" value="1"/>
</dbReference>
<dbReference type="NCBIfam" id="TIGR01783">
    <property type="entry name" value="TonB-siderophor"/>
    <property type="match status" value="1"/>
</dbReference>
<keyword evidence="11 14" id="KW-0472">Membrane</keyword>
<dbReference type="GO" id="GO:0015344">
    <property type="term" value="F:siderophore uptake transmembrane transporter activity"/>
    <property type="evidence" value="ECO:0007669"/>
    <property type="project" value="TreeGrafter"/>
</dbReference>
<dbReference type="STRING" id="702114.A1355_00495"/>
<dbReference type="Gene3D" id="3.55.50.30">
    <property type="match status" value="1"/>
</dbReference>
<keyword evidence="7" id="KW-0732">Signal</keyword>
<accession>A0A177NF39</accession>
<evidence type="ECO:0000256" key="11">
    <source>
        <dbReference type="ARBA" id="ARBA00023136"/>
    </source>
</evidence>
<keyword evidence="3 14" id="KW-0813">Transport</keyword>
<evidence type="ECO:0000259" key="16">
    <source>
        <dbReference type="SMART" id="SM00965"/>
    </source>
</evidence>
<keyword evidence="6 14" id="KW-0812">Transmembrane</keyword>
<protein>
    <recommendedName>
        <fullName evidence="16">Secretin/TonB short N-terminal domain-containing protein</fullName>
    </recommendedName>
</protein>
<evidence type="ECO:0000313" key="18">
    <source>
        <dbReference type="Proteomes" id="UP000077628"/>
    </source>
</evidence>
<dbReference type="Gene3D" id="2.170.130.10">
    <property type="entry name" value="TonB-dependent receptor, plug domain"/>
    <property type="match status" value="1"/>
</dbReference>
<comment type="similarity">
    <text evidence="2 14 15">Belongs to the TonB-dependent receptor family.</text>
</comment>
<dbReference type="Proteomes" id="UP000077628">
    <property type="component" value="Unassembled WGS sequence"/>
</dbReference>
<evidence type="ECO:0000256" key="2">
    <source>
        <dbReference type="ARBA" id="ARBA00009810"/>
    </source>
</evidence>
<dbReference type="EMBL" id="LUUK01000191">
    <property type="protein sequence ID" value="OAI15660.1"/>
    <property type="molecule type" value="Genomic_DNA"/>
</dbReference>
<evidence type="ECO:0000256" key="4">
    <source>
        <dbReference type="ARBA" id="ARBA00022452"/>
    </source>
</evidence>
<evidence type="ECO:0000256" key="8">
    <source>
        <dbReference type="ARBA" id="ARBA00023004"/>
    </source>
</evidence>
<evidence type="ECO:0000256" key="1">
    <source>
        <dbReference type="ARBA" id="ARBA00004571"/>
    </source>
</evidence>
<dbReference type="InterPro" id="IPR039426">
    <property type="entry name" value="TonB-dep_rcpt-like"/>
</dbReference>
<dbReference type="InterPro" id="IPR011662">
    <property type="entry name" value="Secretin/TonB_short_N"/>
</dbReference>
<keyword evidence="5" id="KW-0410">Iron transport</keyword>
<dbReference type="SUPFAM" id="SSF56935">
    <property type="entry name" value="Porins"/>
    <property type="match status" value="1"/>
</dbReference>
<dbReference type="PANTHER" id="PTHR32552">
    <property type="entry name" value="FERRICHROME IRON RECEPTOR-RELATED"/>
    <property type="match status" value="1"/>
</dbReference>
<name>A0A177NF39_9GAMM</name>
<dbReference type="Gene3D" id="2.40.170.20">
    <property type="entry name" value="TonB-dependent receptor, beta-barrel domain"/>
    <property type="match status" value="1"/>
</dbReference>
<dbReference type="PROSITE" id="PS52016">
    <property type="entry name" value="TONB_DEPENDENT_REC_3"/>
    <property type="match status" value="1"/>
</dbReference>
<evidence type="ECO:0000256" key="9">
    <source>
        <dbReference type="ARBA" id="ARBA00023065"/>
    </source>
</evidence>
<reference evidence="18" key="1">
    <citation type="submission" date="2016-03" db="EMBL/GenBank/DDBJ databases">
        <authorList>
            <person name="Heylen K."/>
            <person name="De Vos P."/>
            <person name="Vekeman B."/>
        </authorList>
    </citation>
    <scope>NUCLEOTIDE SEQUENCE [LARGE SCALE GENOMIC DNA]</scope>
    <source>
        <strain evidence="18">R-45383</strain>
    </source>
</reference>
<keyword evidence="12" id="KW-0675">Receptor</keyword>
<dbReference type="GO" id="GO:0038023">
    <property type="term" value="F:signaling receptor activity"/>
    <property type="evidence" value="ECO:0007669"/>
    <property type="project" value="InterPro"/>
</dbReference>